<name>A0ABU3P168_9FIRM</name>
<feature type="transmembrane region" description="Helical" evidence="6">
    <location>
        <begin position="94"/>
        <end position="111"/>
    </location>
</feature>
<keyword evidence="8" id="KW-1185">Reference proteome</keyword>
<reference evidence="7 8" key="1">
    <citation type="submission" date="2023-07" db="EMBL/GenBank/DDBJ databases">
        <title>The novel representative of Negativicutes class, Anaeroselena agilis gen. nov. sp. nov.</title>
        <authorList>
            <person name="Prokofeva M.I."/>
            <person name="Elcheninov A.G."/>
            <person name="Klyukina A."/>
            <person name="Kublanov I.V."/>
            <person name="Frolov E.N."/>
            <person name="Podosokorskaya O.A."/>
        </authorList>
    </citation>
    <scope>NUCLEOTIDE SEQUENCE [LARGE SCALE GENOMIC DNA]</scope>
    <source>
        <strain evidence="7 8">4137-cl</strain>
    </source>
</reference>
<evidence type="ECO:0000313" key="8">
    <source>
        <dbReference type="Proteomes" id="UP001254848"/>
    </source>
</evidence>
<feature type="transmembrane region" description="Helical" evidence="6">
    <location>
        <begin position="123"/>
        <end position="144"/>
    </location>
</feature>
<evidence type="ECO:0000256" key="5">
    <source>
        <dbReference type="ARBA" id="ARBA00023136"/>
    </source>
</evidence>
<proteinExistence type="predicted"/>
<dbReference type="RefSeq" id="WP_413781257.1">
    <property type="nucleotide sequence ID" value="NZ_JAUOZS010000001.1"/>
</dbReference>
<dbReference type="PANTHER" id="PTHR40064">
    <property type="entry name" value="MEMBRANE PROTEIN-RELATED"/>
    <property type="match status" value="1"/>
</dbReference>
<keyword evidence="2" id="KW-1003">Cell membrane</keyword>
<dbReference type="InterPro" id="IPR052984">
    <property type="entry name" value="UPF0421"/>
</dbReference>
<gene>
    <name evidence="7" type="ORF">Q4T40_16205</name>
</gene>
<keyword evidence="3 6" id="KW-0812">Transmembrane</keyword>
<evidence type="ECO:0000256" key="2">
    <source>
        <dbReference type="ARBA" id="ARBA00022475"/>
    </source>
</evidence>
<sequence>MVRIGARVIKTGIAVAITMFLCGLLKLEPAFFGAVSAVINIQPSIFLTLREARNQILVHVLGVSAGFFVGLFIGVSPLSAGLIVILLIPLFGRLGLKNGITMGIVAALFVLSSHTDEFLAHAFARTGVIFVGLGSAMLVNVFLWPPRYTEQLKERLRQSNEAAVLYFCHAVQEYVGLDGQEYHADPAQGERVDKLNGEARRLLELLSREGKVVAEAAGPTGWLFLAEKLIAYNESITHKANRILDLLPGRLERRVNSGDPPVSEEFRAILELLASGCMTVVRLNGKLRAVIADGGAAAPEEISEDYWESLTRAIEHWQPRLAGSYYLHALLEVAVTANEIKWAARQAKLLLAESLEARKE</sequence>
<dbReference type="Proteomes" id="UP001254848">
    <property type="component" value="Unassembled WGS sequence"/>
</dbReference>
<dbReference type="InterPro" id="IPR010343">
    <property type="entry name" value="ArAE_1"/>
</dbReference>
<keyword evidence="5 6" id="KW-0472">Membrane</keyword>
<accession>A0ABU3P168</accession>
<dbReference type="PANTHER" id="PTHR40064:SF1">
    <property type="entry name" value="MEMBRANE PROTEIN"/>
    <property type="match status" value="1"/>
</dbReference>
<dbReference type="EMBL" id="JAUOZS010000001">
    <property type="protein sequence ID" value="MDT8902784.1"/>
    <property type="molecule type" value="Genomic_DNA"/>
</dbReference>
<feature type="transmembrane region" description="Helical" evidence="6">
    <location>
        <begin position="56"/>
        <end position="88"/>
    </location>
</feature>
<organism evidence="7 8">
    <name type="scientific">Anaeroselena agilis</name>
    <dbReference type="NCBI Taxonomy" id="3063788"/>
    <lineage>
        <taxon>Bacteria</taxon>
        <taxon>Bacillati</taxon>
        <taxon>Bacillota</taxon>
        <taxon>Negativicutes</taxon>
        <taxon>Acetonemataceae</taxon>
        <taxon>Anaeroselena</taxon>
    </lineage>
</organism>
<evidence type="ECO:0000256" key="1">
    <source>
        <dbReference type="ARBA" id="ARBA00004651"/>
    </source>
</evidence>
<comment type="subcellular location">
    <subcellularLocation>
        <location evidence="1">Cell membrane</location>
        <topology evidence="1">Multi-pass membrane protein</topology>
    </subcellularLocation>
</comment>
<evidence type="ECO:0000313" key="7">
    <source>
        <dbReference type="EMBL" id="MDT8902784.1"/>
    </source>
</evidence>
<feature type="transmembrane region" description="Helical" evidence="6">
    <location>
        <begin position="7"/>
        <end position="25"/>
    </location>
</feature>
<evidence type="ECO:0000256" key="4">
    <source>
        <dbReference type="ARBA" id="ARBA00022989"/>
    </source>
</evidence>
<dbReference type="Pfam" id="PF06081">
    <property type="entry name" value="ArAE_1"/>
    <property type="match status" value="1"/>
</dbReference>
<protein>
    <submittedName>
        <fullName evidence="7">Aromatic acid exporter family protein</fullName>
    </submittedName>
</protein>
<evidence type="ECO:0000256" key="3">
    <source>
        <dbReference type="ARBA" id="ARBA00022692"/>
    </source>
</evidence>
<keyword evidence="4 6" id="KW-1133">Transmembrane helix</keyword>
<comment type="caution">
    <text evidence="7">The sequence shown here is derived from an EMBL/GenBank/DDBJ whole genome shotgun (WGS) entry which is preliminary data.</text>
</comment>
<evidence type="ECO:0000256" key="6">
    <source>
        <dbReference type="SAM" id="Phobius"/>
    </source>
</evidence>